<dbReference type="AlphaFoldDB" id="A0A8T3VNN4"/>
<name>A0A8T3VNN4_9EURY</name>
<keyword evidence="2" id="KW-0808">Transferase</keyword>
<reference evidence="4" key="1">
    <citation type="submission" date="2019-04" db="EMBL/GenBank/DDBJ databases">
        <title>Evolution of Biomass-Degrading Anaerobic Consortia Revealed by Metagenomics.</title>
        <authorList>
            <person name="Peng X."/>
        </authorList>
    </citation>
    <scope>NUCLEOTIDE SEQUENCE</scope>
    <source>
        <strain evidence="4">SIG12</strain>
    </source>
</reference>
<dbReference type="CDD" id="cd00761">
    <property type="entry name" value="Glyco_tranf_GTA_type"/>
    <property type="match status" value="1"/>
</dbReference>
<dbReference type="Gene3D" id="3.90.550.10">
    <property type="entry name" value="Spore Coat Polysaccharide Biosynthesis Protein SpsA, Chain A"/>
    <property type="match status" value="1"/>
</dbReference>
<evidence type="ECO:0000256" key="2">
    <source>
        <dbReference type="ARBA" id="ARBA00022679"/>
    </source>
</evidence>
<dbReference type="GO" id="GO:0016757">
    <property type="term" value="F:glycosyltransferase activity"/>
    <property type="evidence" value="ECO:0007669"/>
    <property type="project" value="UniProtKB-KW"/>
</dbReference>
<dbReference type="Proteomes" id="UP000762703">
    <property type="component" value="Unassembled WGS sequence"/>
</dbReference>
<protein>
    <submittedName>
        <fullName evidence="4">Glycosyltransferase family 2 protein</fullName>
    </submittedName>
</protein>
<keyword evidence="1" id="KW-0328">Glycosyltransferase</keyword>
<evidence type="ECO:0000313" key="4">
    <source>
        <dbReference type="EMBL" id="MBE6506280.1"/>
    </source>
</evidence>
<evidence type="ECO:0000259" key="3">
    <source>
        <dbReference type="Pfam" id="PF00535"/>
    </source>
</evidence>
<comment type="caution">
    <text evidence="4">The sequence shown here is derived from an EMBL/GenBank/DDBJ whole genome shotgun (WGS) entry which is preliminary data.</text>
</comment>
<sequence length="337" mass="40042">MGNIDISIIIPVYNPGDLLLNCLDSVKNQTLKNFEVLCIDDGSTDGSIDILNTYSNNDGRFKVFSQKNLGAGSARNKGIQEAKGEYIIFLDSDDWIESDMCEKLFGLAKKLDVDLVLFDTIRHLENNKSRTLIHFPDNEFKEDYENFIFDYNFIKDKVMNGFYGVIWSKFYRTDFIKKNKLLFPKHKMYNDVEFHVKSLLLSKKIAYYPKIFYHYIRIGQSSLQTSFSGSPHAIVFYEVINDIKNFLDKSNFMKEFRVDFLRFTFIEFKIKLEEIDNNYKEEYFQKIKKFFENMCITSKDFKQIKIMYFIFYIHLINSENYDEFIARRRNFKTGLLL</sequence>
<feature type="domain" description="Glycosyltransferase 2-like" evidence="3">
    <location>
        <begin position="7"/>
        <end position="142"/>
    </location>
</feature>
<dbReference type="InterPro" id="IPR001173">
    <property type="entry name" value="Glyco_trans_2-like"/>
</dbReference>
<evidence type="ECO:0000313" key="5">
    <source>
        <dbReference type="Proteomes" id="UP000762703"/>
    </source>
</evidence>
<dbReference type="RefSeq" id="WP_303737949.1">
    <property type="nucleotide sequence ID" value="NZ_SUTE01000108.1"/>
</dbReference>
<dbReference type="PANTHER" id="PTHR22916:SF51">
    <property type="entry name" value="GLYCOSYLTRANSFERASE EPSH-RELATED"/>
    <property type="match status" value="1"/>
</dbReference>
<evidence type="ECO:0000256" key="1">
    <source>
        <dbReference type="ARBA" id="ARBA00022676"/>
    </source>
</evidence>
<organism evidence="4 5">
    <name type="scientific">Methanobrevibacter millerae</name>
    <dbReference type="NCBI Taxonomy" id="230361"/>
    <lineage>
        <taxon>Archaea</taxon>
        <taxon>Methanobacteriati</taxon>
        <taxon>Methanobacteriota</taxon>
        <taxon>Methanomada group</taxon>
        <taxon>Methanobacteria</taxon>
        <taxon>Methanobacteriales</taxon>
        <taxon>Methanobacteriaceae</taxon>
        <taxon>Methanobrevibacter</taxon>
    </lineage>
</organism>
<proteinExistence type="predicted"/>
<gene>
    <name evidence="4" type="ORF">E7Z73_11230</name>
</gene>
<accession>A0A8T3VNN4</accession>
<dbReference type="EMBL" id="SUTE01000108">
    <property type="protein sequence ID" value="MBE6506280.1"/>
    <property type="molecule type" value="Genomic_DNA"/>
</dbReference>
<dbReference type="InterPro" id="IPR029044">
    <property type="entry name" value="Nucleotide-diphossugar_trans"/>
</dbReference>
<dbReference type="Pfam" id="PF00535">
    <property type="entry name" value="Glycos_transf_2"/>
    <property type="match status" value="1"/>
</dbReference>
<dbReference type="SUPFAM" id="SSF53448">
    <property type="entry name" value="Nucleotide-diphospho-sugar transferases"/>
    <property type="match status" value="1"/>
</dbReference>
<dbReference type="PANTHER" id="PTHR22916">
    <property type="entry name" value="GLYCOSYLTRANSFERASE"/>
    <property type="match status" value="1"/>
</dbReference>